<dbReference type="SUPFAM" id="SSF54285">
    <property type="entry name" value="MoaD/ThiS"/>
    <property type="match status" value="1"/>
</dbReference>
<dbReference type="PANTHER" id="PTHR34472">
    <property type="entry name" value="SULFUR CARRIER PROTEIN THIS"/>
    <property type="match status" value="1"/>
</dbReference>
<organism evidence="1 2">
    <name type="scientific">Sinomonas terricola</name>
    <dbReference type="NCBI Taxonomy" id="3110330"/>
    <lineage>
        <taxon>Bacteria</taxon>
        <taxon>Bacillati</taxon>
        <taxon>Actinomycetota</taxon>
        <taxon>Actinomycetes</taxon>
        <taxon>Micrococcales</taxon>
        <taxon>Micrococcaceae</taxon>
        <taxon>Sinomonas</taxon>
    </lineage>
</organism>
<name>A0ABU5T0K6_9MICC</name>
<keyword evidence="2" id="KW-1185">Reference proteome</keyword>
<dbReference type="Gene3D" id="3.10.20.30">
    <property type="match status" value="1"/>
</dbReference>
<dbReference type="InterPro" id="IPR010035">
    <property type="entry name" value="Thi_S"/>
</dbReference>
<sequence length="85" mass="8369">MNPSTTTLAVTVNGEPRDVAAGSTVLDLVAAATGREVGADGRPADGGRLGVAVALNSEVVPRARWATTPLAAGDAVELVTAMQGG</sequence>
<protein>
    <submittedName>
        <fullName evidence="1">Sulfur carrier protein ThiS</fullName>
    </submittedName>
</protein>
<reference evidence="1 2" key="1">
    <citation type="submission" date="2023-12" db="EMBL/GenBank/DDBJ databases">
        <title>Sinomonas terricola sp. nov, isolated from litchi orchard soil in Guangdong, PR China.</title>
        <authorList>
            <person name="Jiaxin W."/>
            <person name="Yang Z."/>
            <person name="Honghui Z."/>
        </authorList>
    </citation>
    <scope>NUCLEOTIDE SEQUENCE [LARGE SCALE GENOMIC DNA]</scope>
    <source>
        <strain evidence="1 2">JGH33</strain>
    </source>
</reference>
<accession>A0ABU5T0K6</accession>
<dbReference type="RefSeq" id="WP_323276947.1">
    <property type="nucleotide sequence ID" value="NZ_JAYGGQ010000001.1"/>
</dbReference>
<dbReference type="InterPro" id="IPR012675">
    <property type="entry name" value="Beta-grasp_dom_sf"/>
</dbReference>
<dbReference type="Pfam" id="PF02597">
    <property type="entry name" value="ThiS"/>
    <property type="match status" value="1"/>
</dbReference>
<evidence type="ECO:0000313" key="2">
    <source>
        <dbReference type="Proteomes" id="UP001304769"/>
    </source>
</evidence>
<dbReference type="PANTHER" id="PTHR34472:SF1">
    <property type="entry name" value="SULFUR CARRIER PROTEIN THIS"/>
    <property type="match status" value="1"/>
</dbReference>
<evidence type="ECO:0000313" key="1">
    <source>
        <dbReference type="EMBL" id="MEA5453175.1"/>
    </source>
</evidence>
<proteinExistence type="predicted"/>
<dbReference type="CDD" id="cd00565">
    <property type="entry name" value="Ubl_ThiS"/>
    <property type="match status" value="1"/>
</dbReference>
<dbReference type="Proteomes" id="UP001304769">
    <property type="component" value="Unassembled WGS sequence"/>
</dbReference>
<gene>
    <name evidence="1" type="primary">thiS</name>
    <name evidence="1" type="ORF">SPF06_00435</name>
</gene>
<comment type="caution">
    <text evidence="1">The sequence shown here is derived from an EMBL/GenBank/DDBJ whole genome shotgun (WGS) entry which is preliminary data.</text>
</comment>
<dbReference type="InterPro" id="IPR016155">
    <property type="entry name" value="Mopterin_synth/thiamin_S_b"/>
</dbReference>
<dbReference type="NCBIfam" id="TIGR01683">
    <property type="entry name" value="thiS"/>
    <property type="match status" value="1"/>
</dbReference>
<dbReference type="InterPro" id="IPR003749">
    <property type="entry name" value="ThiS/MoaD-like"/>
</dbReference>
<dbReference type="EMBL" id="JAYGGQ010000001">
    <property type="protein sequence ID" value="MEA5453175.1"/>
    <property type="molecule type" value="Genomic_DNA"/>
</dbReference>